<dbReference type="InterPro" id="IPR036396">
    <property type="entry name" value="Cyt_P450_sf"/>
</dbReference>
<dbReference type="GO" id="GO:0020037">
    <property type="term" value="F:heme binding"/>
    <property type="evidence" value="ECO:0007669"/>
    <property type="project" value="InterPro"/>
</dbReference>
<keyword evidence="5" id="KW-0408">Iron</keyword>
<dbReference type="GO" id="GO:0036199">
    <property type="term" value="F:cholest-4-en-3-one 26-monooxygenase activity"/>
    <property type="evidence" value="ECO:0007669"/>
    <property type="project" value="TreeGrafter"/>
</dbReference>
<proteinExistence type="inferred from homology"/>
<dbReference type="EMBL" id="FQUL01000006">
    <property type="protein sequence ID" value="SHE45834.1"/>
    <property type="molecule type" value="Genomic_DNA"/>
</dbReference>
<evidence type="ECO:0000256" key="5">
    <source>
        <dbReference type="ARBA" id="ARBA00023004"/>
    </source>
</evidence>
<dbReference type="CDD" id="cd11033">
    <property type="entry name" value="CYP142-like"/>
    <property type="match status" value="1"/>
</dbReference>
<dbReference type="GO" id="GO:0008395">
    <property type="term" value="F:steroid hydroxylase activity"/>
    <property type="evidence" value="ECO:0007669"/>
    <property type="project" value="TreeGrafter"/>
</dbReference>
<dbReference type="InterPro" id="IPR002397">
    <property type="entry name" value="Cyt_P450_B"/>
</dbReference>
<evidence type="ECO:0000313" key="8">
    <source>
        <dbReference type="Proteomes" id="UP000184295"/>
    </source>
</evidence>
<evidence type="ECO:0000256" key="4">
    <source>
        <dbReference type="ARBA" id="ARBA00023002"/>
    </source>
</evidence>
<dbReference type="OrthoDB" id="5241086at2"/>
<keyword evidence="3" id="KW-0479">Metal-binding</keyword>
<dbReference type="GO" id="GO:0005506">
    <property type="term" value="F:iron ion binding"/>
    <property type="evidence" value="ECO:0007669"/>
    <property type="project" value="InterPro"/>
</dbReference>
<reference evidence="8" key="1">
    <citation type="submission" date="2016-11" db="EMBL/GenBank/DDBJ databases">
        <authorList>
            <person name="Varghese N."/>
            <person name="Submissions S."/>
        </authorList>
    </citation>
    <scope>NUCLEOTIDE SEQUENCE [LARGE SCALE GENOMIC DNA]</scope>
    <source>
        <strain evidence="8">DSM 19514</strain>
    </source>
</reference>
<evidence type="ECO:0000256" key="3">
    <source>
        <dbReference type="ARBA" id="ARBA00022723"/>
    </source>
</evidence>
<dbReference type="Gene3D" id="1.10.630.10">
    <property type="entry name" value="Cytochrome P450"/>
    <property type="match status" value="1"/>
</dbReference>
<dbReference type="FunFam" id="1.10.630.10:FF:000018">
    <property type="entry name" value="Cytochrome P450 monooxygenase"/>
    <property type="match status" value="1"/>
</dbReference>
<evidence type="ECO:0000313" key="7">
    <source>
        <dbReference type="EMBL" id="SHE45834.1"/>
    </source>
</evidence>
<gene>
    <name evidence="7" type="ORF">SAMN02745225_00662</name>
</gene>
<dbReference type="InterPro" id="IPR001128">
    <property type="entry name" value="Cyt_P450"/>
</dbReference>
<dbReference type="PRINTS" id="PR00385">
    <property type="entry name" value="P450"/>
</dbReference>
<keyword evidence="2" id="KW-0349">Heme</keyword>
<dbReference type="Proteomes" id="UP000184295">
    <property type="component" value="Unassembled WGS sequence"/>
</dbReference>
<protein>
    <submittedName>
        <fullName evidence="7">Cytochrome P450</fullName>
    </submittedName>
</protein>
<dbReference type="PANTHER" id="PTHR46696:SF4">
    <property type="entry name" value="BIOTIN BIOSYNTHESIS CYTOCHROME P450"/>
    <property type="match status" value="1"/>
</dbReference>
<dbReference type="AlphaFoldDB" id="A0A1M4TN70"/>
<organism evidence="7 8">
    <name type="scientific">Ferrithrix thermotolerans DSM 19514</name>
    <dbReference type="NCBI Taxonomy" id="1121881"/>
    <lineage>
        <taxon>Bacteria</taxon>
        <taxon>Bacillati</taxon>
        <taxon>Actinomycetota</taxon>
        <taxon>Acidimicrobiia</taxon>
        <taxon>Acidimicrobiales</taxon>
        <taxon>Acidimicrobiaceae</taxon>
        <taxon>Ferrithrix</taxon>
    </lineage>
</organism>
<keyword evidence="8" id="KW-1185">Reference proteome</keyword>
<keyword evidence="6" id="KW-0503">Monooxygenase</keyword>
<dbReference type="GO" id="GO:0006707">
    <property type="term" value="P:cholesterol catabolic process"/>
    <property type="evidence" value="ECO:0007669"/>
    <property type="project" value="TreeGrafter"/>
</dbReference>
<name>A0A1M4TN70_9ACTN</name>
<comment type="similarity">
    <text evidence="1">Belongs to the cytochrome P450 family.</text>
</comment>
<evidence type="ECO:0000256" key="2">
    <source>
        <dbReference type="ARBA" id="ARBA00022617"/>
    </source>
</evidence>
<sequence length="422" mass="47493">MKAIDQRLTLDEIDLSSLEFWTLPLDLREGALKTLREIRPISHYEDPPWAFLDHDEGGFWVVTKHKDVMTVSRDPKTYSSARGAVSVVDLPTEFLEFFGSMINTDDPRHGHLRRVVSRAFTPKRLAQIEGRIEALAHELIQQAVSENELDFAVKVASELPLRVICEMMGVPEDHAHFVLERSNIILGALDPEYVDPETSIDGAILNAAIELVSLMNEIGEERVDVPRDDVTSALVNASVDGESLSPSELASFFILLVVAGNETTRNAISWGMVALDEFQDQREILRSNLTHYLPTAVEEIVRWASPVMFMRRTTTRSTEISGVKLEAGEKVLLLYGSANRDEEVFEDPYGFRVDRANNDHLGFGGYGPHFCLGAHLARRELAALFREVMTYMPNYRITAEPERLRSNFINGIKHLMVSADGR</sequence>
<dbReference type="RefSeq" id="WP_072788715.1">
    <property type="nucleotide sequence ID" value="NZ_FQUL01000006.1"/>
</dbReference>
<dbReference type="PRINTS" id="PR00359">
    <property type="entry name" value="BP450"/>
</dbReference>
<evidence type="ECO:0000256" key="1">
    <source>
        <dbReference type="ARBA" id="ARBA00010617"/>
    </source>
</evidence>
<evidence type="ECO:0000256" key="6">
    <source>
        <dbReference type="ARBA" id="ARBA00023033"/>
    </source>
</evidence>
<keyword evidence="4" id="KW-0560">Oxidoreductase</keyword>
<dbReference type="STRING" id="1121881.SAMN02745225_00662"/>
<dbReference type="Pfam" id="PF00067">
    <property type="entry name" value="p450"/>
    <property type="match status" value="1"/>
</dbReference>
<dbReference type="PANTHER" id="PTHR46696">
    <property type="entry name" value="P450, PUTATIVE (EUROFUNG)-RELATED"/>
    <property type="match status" value="1"/>
</dbReference>
<accession>A0A1M4TN70</accession>
<dbReference type="SUPFAM" id="SSF48264">
    <property type="entry name" value="Cytochrome P450"/>
    <property type="match status" value="1"/>
</dbReference>